<dbReference type="SUPFAM" id="SSF51445">
    <property type="entry name" value="(Trans)glycosidases"/>
    <property type="match status" value="1"/>
</dbReference>
<organism evidence="7 8">
    <name type="scientific">SAR92 clade bacterium</name>
    <dbReference type="NCBI Taxonomy" id="2315479"/>
    <lineage>
        <taxon>Bacteria</taxon>
        <taxon>Pseudomonadati</taxon>
        <taxon>Pseudomonadota</taxon>
        <taxon>Gammaproteobacteria</taxon>
        <taxon>Cellvibrionales</taxon>
        <taxon>Porticoccaceae</taxon>
        <taxon>SAR92 clade</taxon>
    </lineage>
</organism>
<dbReference type="PANTHER" id="PTHR30480">
    <property type="entry name" value="BETA-HEXOSAMINIDASE-RELATED"/>
    <property type="match status" value="1"/>
</dbReference>
<dbReference type="Proteomes" id="UP000318148">
    <property type="component" value="Unassembled WGS sequence"/>
</dbReference>
<dbReference type="Pfam" id="PF00933">
    <property type="entry name" value="Glyco_hydro_3"/>
    <property type="match status" value="1"/>
</dbReference>
<dbReference type="InterPro" id="IPR001764">
    <property type="entry name" value="Glyco_hydro_3_N"/>
</dbReference>
<sequence length="332" mass="37599">MLDIEGESLSVEDQKLLLNPNVCGVILFARNYSSKRQLINLTQHIKSISPQMLIAVDQEGGRVQRFQTDFVRLPSMQKLGDMLSRSNESAIKFIRDVGWLMATEIRSCFVDFSFAPVIDVDRFRSSVIGDRSFSENPDTVSLAAGAFINGIHDAGLPCVGKHFPGHGSVVEDSHIEHPVDYRSLEEITSHDLVPFQKLIPSLDAIMPAHVTFPKIDKNPVTYSSFWLRTVLRKNFEFKGIIFSDDLSMKGAEIAGDYKDRAKLAYESGCDVTLVCNCREGALEVLSFLEEHQNPSNDILNLMWRSARDDTIEDIELKRFERVREELNRLIPY</sequence>
<dbReference type="InterPro" id="IPR036962">
    <property type="entry name" value="Glyco_hydro_3_N_sf"/>
</dbReference>
<accession>A0A520LN58</accession>
<keyword evidence="4 7" id="KW-0378">Hydrolase</keyword>
<evidence type="ECO:0000259" key="6">
    <source>
        <dbReference type="Pfam" id="PF00933"/>
    </source>
</evidence>
<comment type="catalytic activity">
    <reaction evidence="1">
        <text>Hydrolysis of terminal non-reducing N-acetyl-D-hexosamine residues in N-acetyl-beta-D-hexosaminides.</text>
        <dbReference type="EC" id="3.2.1.52"/>
    </reaction>
</comment>
<dbReference type="Gene3D" id="3.20.20.300">
    <property type="entry name" value="Glycoside hydrolase, family 3, N-terminal domain"/>
    <property type="match status" value="1"/>
</dbReference>
<dbReference type="GO" id="GO:0009254">
    <property type="term" value="P:peptidoglycan turnover"/>
    <property type="evidence" value="ECO:0007669"/>
    <property type="project" value="TreeGrafter"/>
</dbReference>
<evidence type="ECO:0000256" key="5">
    <source>
        <dbReference type="ARBA" id="ARBA00023295"/>
    </source>
</evidence>
<gene>
    <name evidence="7" type="primary">nagZ</name>
    <name evidence="7" type="ORF">EVB02_01335</name>
</gene>
<name>A0A520LN58_9GAMM</name>
<evidence type="ECO:0000256" key="3">
    <source>
        <dbReference type="ARBA" id="ARBA00012663"/>
    </source>
</evidence>
<evidence type="ECO:0000313" key="8">
    <source>
        <dbReference type="Proteomes" id="UP000318148"/>
    </source>
</evidence>
<dbReference type="InterPro" id="IPR017853">
    <property type="entry name" value="GH"/>
</dbReference>
<dbReference type="PANTHER" id="PTHR30480:SF13">
    <property type="entry name" value="BETA-HEXOSAMINIDASE"/>
    <property type="match status" value="1"/>
</dbReference>
<dbReference type="AlphaFoldDB" id="A0A520LN58"/>
<dbReference type="EMBL" id="SHBO01000009">
    <property type="protein sequence ID" value="RZO07795.1"/>
    <property type="molecule type" value="Genomic_DNA"/>
</dbReference>
<dbReference type="NCBIfam" id="NF003740">
    <property type="entry name" value="PRK05337.1"/>
    <property type="match status" value="1"/>
</dbReference>
<comment type="caution">
    <text evidence="7">The sequence shown here is derived from an EMBL/GenBank/DDBJ whole genome shotgun (WGS) entry which is preliminary data.</text>
</comment>
<evidence type="ECO:0000256" key="4">
    <source>
        <dbReference type="ARBA" id="ARBA00022801"/>
    </source>
</evidence>
<keyword evidence="5 7" id="KW-0326">Glycosidase</keyword>
<dbReference type="GO" id="GO:0005975">
    <property type="term" value="P:carbohydrate metabolic process"/>
    <property type="evidence" value="ECO:0007669"/>
    <property type="project" value="InterPro"/>
</dbReference>
<reference evidence="7 8" key="1">
    <citation type="submission" date="2019-02" db="EMBL/GenBank/DDBJ databases">
        <title>Prokaryotic population dynamics and viral predation in marine succession experiment using metagenomics: the confinement effect.</title>
        <authorList>
            <person name="Haro-Moreno J.M."/>
            <person name="Rodriguez-Valera F."/>
            <person name="Lopez-Perez M."/>
        </authorList>
    </citation>
    <scope>NUCLEOTIDE SEQUENCE [LARGE SCALE GENOMIC DNA]</scope>
    <source>
        <strain evidence="7">MED-G169</strain>
    </source>
</reference>
<protein>
    <recommendedName>
        <fullName evidence="3">beta-N-acetylhexosaminidase</fullName>
        <ecNumber evidence="3">3.2.1.52</ecNumber>
    </recommendedName>
</protein>
<evidence type="ECO:0000256" key="1">
    <source>
        <dbReference type="ARBA" id="ARBA00001231"/>
    </source>
</evidence>
<proteinExistence type="inferred from homology"/>
<dbReference type="EC" id="3.2.1.52" evidence="3"/>
<dbReference type="GO" id="GO:0004563">
    <property type="term" value="F:beta-N-acetylhexosaminidase activity"/>
    <property type="evidence" value="ECO:0007669"/>
    <property type="project" value="UniProtKB-EC"/>
</dbReference>
<evidence type="ECO:0000313" key="7">
    <source>
        <dbReference type="EMBL" id="RZO07795.1"/>
    </source>
</evidence>
<feature type="domain" description="Glycoside hydrolase family 3 N-terminal" evidence="6">
    <location>
        <begin position="10"/>
        <end position="286"/>
    </location>
</feature>
<dbReference type="InterPro" id="IPR050226">
    <property type="entry name" value="NagZ_Beta-hexosaminidase"/>
</dbReference>
<evidence type="ECO:0000256" key="2">
    <source>
        <dbReference type="ARBA" id="ARBA00005336"/>
    </source>
</evidence>
<comment type="similarity">
    <text evidence="2">Belongs to the glycosyl hydrolase 3 family.</text>
</comment>